<dbReference type="PhylomeDB" id="A0A060SZS5"/>
<feature type="transmembrane region" description="Helical" evidence="11">
    <location>
        <begin position="150"/>
        <end position="169"/>
    </location>
</feature>
<evidence type="ECO:0000256" key="2">
    <source>
        <dbReference type="ARBA" id="ARBA00022448"/>
    </source>
</evidence>
<evidence type="ECO:0000259" key="12">
    <source>
        <dbReference type="PROSITE" id="PS50893"/>
    </source>
</evidence>
<gene>
    <name evidence="14" type="ORF">GNLVRS02_ARAD1C02970g</name>
</gene>
<feature type="domain" description="ABC transmembrane type-1" evidence="13">
    <location>
        <begin position="1057"/>
        <end position="1386"/>
    </location>
</feature>
<evidence type="ECO:0000256" key="10">
    <source>
        <dbReference type="SAM" id="MobiDB-lite"/>
    </source>
</evidence>
<feature type="transmembrane region" description="Helical" evidence="11">
    <location>
        <begin position="26"/>
        <end position="49"/>
    </location>
</feature>
<dbReference type="InterPro" id="IPR017871">
    <property type="entry name" value="ABC_transporter-like_CS"/>
</dbReference>
<dbReference type="PROSITE" id="PS50929">
    <property type="entry name" value="ABC_TM1F"/>
    <property type="match status" value="2"/>
</dbReference>
<reference evidence="14" key="1">
    <citation type="submission" date="2014-02" db="EMBL/GenBank/DDBJ databases">
        <authorList>
            <person name="Genoscope - CEA"/>
        </authorList>
    </citation>
    <scope>NUCLEOTIDE SEQUENCE</scope>
    <source>
        <strain evidence="14">LS3</strain>
    </source>
</reference>
<evidence type="ECO:0000256" key="7">
    <source>
        <dbReference type="ARBA" id="ARBA00022989"/>
    </source>
</evidence>
<keyword evidence="9" id="KW-0325">Glycoprotein</keyword>
<dbReference type="FunFam" id="3.40.50.300:FF:000565">
    <property type="entry name" value="ABC bile acid transporter"/>
    <property type="match status" value="1"/>
</dbReference>
<dbReference type="Gene3D" id="3.40.50.300">
    <property type="entry name" value="P-loop containing nucleotide triphosphate hydrolases"/>
    <property type="match status" value="2"/>
</dbReference>
<dbReference type="Pfam" id="PF00005">
    <property type="entry name" value="ABC_tran"/>
    <property type="match status" value="2"/>
</dbReference>
<evidence type="ECO:0000256" key="4">
    <source>
        <dbReference type="ARBA" id="ARBA00022737"/>
    </source>
</evidence>
<feature type="transmembrane region" description="Helical" evidence="11">
    <location>
        <begin position="1144"/>
        <end position="1169"/>
    </location>
</feature>
<accession>A0A060SZS5</accession>
<feature type="region of interest" description="Disordered" evidence="10">
    <location>
        <begin position="996"/>
        <end position="1032"/>
    </location>
</feature>
<comment type="subcellular location">
    <subcellularLocation>
        <location evidence="1">Membrane</location>
        <topology evidence="1">Multi-pass membrane protein</topology>
    </subcellularLocation>
</comment>
<dbReference type="GO" id="GO:0016887">
    <property type="term" value="F:ATP hydrolysis activity"/>
    <property type="evidence" value="ECO:0007669"/>
    <property type="project" value="InterPro"/>
</dbReference>
<dbReference type="Gene3D" id="1.20.1560.10">
    <property type="entry name" value="ABC transporter type 1, transmembrane domain"/>
    <property type="match status" value="2"/>
</dbReference>
<feature type="compositionally biased region" description="Acidic residues" evidence="10">
    <location>
        <begin position="75"/>
        <end position="87"/>
    </location>
</feature>
<feature type="transmembrane region" description="Helical" evidence="11">
    <location>
        <begin position="601"/>
        <end position="623"/>
    </location>
</feature>
<dbReference type="EC" id="3.6.1.15" evidence="14"/>
<dbReference type="SUPFAM" id="SSF52540">
    <property type="entry name" value="P-loop containing nucleoside triphosphate hydrolases"/>
    <property type="match status" value="2"/>
</dbReference>
<feature type="transmembrane region" description="Helical" evidence="11">
    <location>
        <begin position="1245"/>
        <end position="1265"/>
    </location>
</feature>
<dbReference type="CDD" id="cd18604">
    <property type="entry name" value="ABC_6TM_VMR1_D2_like"/>
    <property type="match status" value="1"/>
</dbReference>
<feature type="transmembrane region" description="Helical" evidence="11">
    <location>
        <begin position="356"/>
        <end position="376"/>
    </location>
</feature>
<dbReference type="InterPro" id="IPR003593">
    <property type="entry name" value="AAA+_ATPase"/>
</dbReference>
<feature type="transmembrane region" description="Helical" evidence="11">
    <location>
        <begin position="498"/>
        <end position="516"/>
    </location>
</feature>
<name>A0A060SZS5_BLAAD</name>
<dbReference type="InterPro" id="IPR011527">
    <property type="entry name" value="ABC1_TM_dom"/>
</dbReference>
<dbReference type="InterPro" id="IPR027417">
    <property type="entry name" value="P-loop_NTPase"/>
</dbReference>
<evidence type="ECO:0000256" key="3">
    <source>
        <dbReference type="ARBA" id="ARBA00022692"/>
    </source>
</evidence>
<feature type="transmembrane region" description="Helical" evidence="11">
    <location>
        <begin position="1217"/>
        <end position="1239"/>
    </location>
</feature>
<keyword evidence="14" id="KW-0378">Hydrolase</keyword>
<feature type="transmembrane region" description="Helical" evidence="11">
    <location>
        <begin position="217"/>
        <end position="238"/>
    </location>
</feature>
<dbReference type="CDD" id="cd18596">
    <property type="entry name" value="ABC_6TM_VMR1_D1_like"/>
    <property type="match status" value="1"/>
</dbReference>
<feature type="transmembrane region" description="Helical" evidence="11">
    <location>
        <begin position="1331"/>
        <end position="1352"/>
    </location>
</feature>
<feature type="transmembrane region" description="Helical" evidence="11">
    <location>
        <begin position="189"/>
        <end position="205"/>
    </location>
</feature>
<dbReference type="InterPro" id="IPR003439">
    <property type="entry name" value="ABC_transporter-like_ATP-bd"/>
</dbReference>
<keyword evidence="5" id="KW-0547">Nucleotide-binding</keyword>
<dbReference type="GO" id="GO:0005524">
    <property type="term" value="F:ATP binding"/>
    <property type="evidence" value="ECO:0007669"/>
    <property type="project" value="UniProtKB-KW"/>
</dbReference>
<keyword evidence="4" id="KW-0677">Repeat</keyword>
<feature type="transmembrane region" description="Helical" evidence="11">
    <location>
        <begin position="629"/>
        <end position="649"/>
    </location>
</feature>
<keyword evidence="7 11" id="KW-1133">Transmembrane helix</keyword>
<dbReference type="PROSITE" id="PS50893">
    <property type="entry name" value="ABC_TRANSPORTER_2"/>
    <property type="match status" value="2"/>
</dbReference>
<feature type="transmembrane region" description="Helical" evidence="11">
    <location>
        <begin position="1045"/>
        <end position="1066"/>
    </location>
</feature>
<organism evidence="14">
    <name type="scientific">Blastobotrys adeninivorans</name>
    <name type="common">Yeast</name>
    <name type="synonym">Arxula adeninivorans</name>
    <dbReference type="NCBI Taxonomy" id="409370"/>
    <lineage>
        <taxon>Eukaryota</taxon>
        <taxon>Fungi</taxon>
        <taxon>Dikarya</taxon>
        <taxon>Ascomycota</taxon>
        <taxon>Saccharomycotina</taxon>
        <taxon>Dipodascomycetes</taxon>
        <taxon>Dipodascales</taxon>
        <taxon>Trichomonascaceae</taxon>
        <taxon>Blastobotrys</taxon>
    </lineage>
</organism>
<evidence type="ECO:0000256" key="1">
    <source>
        <dbReference type="ARBA" id="ARBA00004141"/>
    </source>
</evidence>
<dbReference type="FunFam" id="3.40.50.300:FF:000825">
    <property type="entry name" value="ABC bile acid transporter"/>
    <property type="match status" value="1"/>
</dbReference>
<proteinExistence type="predicted"/>
<dbReference type="InterPro" id="IPR050173">
    <property type="entry name" value="ABC_transporter_C-like"/>
</dbReference>
<dbReference type="CDD" id="cd03244">
    <property type="entry name" value="ABCC_MRP_domain2"/>
    <property type="match status" value="1"/>
</dbReference>
<dbReference type="Pfam" id="PF00664">
    <property type="entry name" value="ABC_membrane"/>
    <property type="match status" value="2"/>
</dbReference>
<dbReference type="InterPro" id="IPR036640">
    <property type="entry name" value="ABC1_TM_sf"/>
</dbReference>
<keyword evidence="3 11" id="KW-0812">Transmembrane</keyword>
<evidence type="ECO:0000259" key="13">
    <source>
        <dbReference type="PROSITE" id="PS50929"/>
    </source>
</evidence>
<evidence type="ECO:0000256" key="11">
    <source>
        <dbReference type="SAM" id="Phobius"/>
    </source>
</evidence>
<feature type="transmembrane region" description="Helical" evidence="11">
    <location>
        <begin position="250"/>
        <end position="266"/>
    </location>
</feature>
<evidence type="ECO:0000256" key="9">
    <source>
        <dbReference type="ARBA" id="ARBA00023180"/>
    </source>
</evidence>
<sequence length="1690" mass="186762">MAASPLGNCAGKPWSVDDFTPCYKHWYVQSIPFAVAVLISVIVLVVSVAPKCSLRSLAKKASNDPAYQPLLASPDNEDTSAESYEDQDGQEFIRRNTNYGAIFSQKAITGSEDSSDVTSVESEAPAVDGTNKSQVVIATVVRSTGDRIRIALEALGVAAMVALSLGAALQPEISREWAKDHSNVPLVQLIFWSYALLLVCIRLAYSKSSRAPAGGLWYHSTTLYPVAWLLNLVSFRSALIHPYSTTSRNYYILSFVLNSALFYLNWTSKYGDKPAKLYVTPNIIPSNEPVASLFQLVTFSFVDPLIWKGYWNALRMNDVWELREDDHAYHILRGFRKTPAALNMVLRMVRYFKKELFLAGIYAVLYSLSTFGPALLVKAILDYVEDPSRAPQGVAWLYAIGIFVIAVLDNIIHGQALFIGRRICIRMRAIIIGEVYAKALRRKASVGGGDSSLGKKKDSASDDDGKEETDEDATQANLGSIINLMAIDAFKVSEICGYLHYFVSGTLQIIFSVVLLYHILGWSAFVGSAAIVGVMPLNYYFSKSFAYYQDALMKVTDQRVEKTNELLQSIRVIKYFGWEDKFAKGVYDVREKELSILWKRCFLWALGASIWFGVPIVITVLSFSSYTLLQGETLTSPVAFTAIALFNIMKVPMDQLADMLSNVLQAKVSIDRVEDFIREPETQKYKQLSEDQPRGPNSPTIGFENASFSWGAVSKSSEALDFRLRDLNLSFPAGKLSVVVGPTGSGKTSLLMALLGEMDLLSGRVYLPGGRSREDVKPDPNTGMAETVAYCSQQAWLLNDTVKNNILFASPYDEERYQMVIKACALQRDLEILEAGDQTEVGEKGITLSGGQKQRISLARAMYCNARHLLLDDCLSAVDSHTAAYIYEHCLSGPITENRTVILVSHNVALTISKAYQVVVLDNGRVKAFGTPQGVVDSGALGDDDLIRQSASQSASHAASQVATRVGSAVDLASGTDQSTKPKSLAKELTKKLNKAKQAGTESAALEASSSSDEEPAEVSRPPPAKLVQEESMSEGYVDRKVYMAYIRAMGGPAFWVVLALFFAGYQGTNVLQSWWIREWTVKGLVDGDVSVSMVSKLPTLSDGKKYFASSASFLANSWMSGNSNYSMDTFDETQPHFAHSTGYYLSVYLGIGVLGMISATLKELIIFWGGLKASRNMFQDLLENVLRAKMRFFDSTPIGRIMNRFSKDIEGVDQDAAPVLAGVAHCLLMCVTTALLIAVITPGFIFAAIVIMCLYSAIATFYLATSRELKRIDSVSKSPIYQHFGETLVGVTTVRAYGDQRRFVRDNLKKIDDNNRPFFYMWVTNRWLSFRVDTTGALVSFGAAAFILLKIGRIDAGLAGLSLSYALAFNDTVLWVVRLYAVLEMNMNSVERVQEYMHIESEAAPVIEDSRPPADWPSKGEIEFDRLCLRYAPDLPLVVKDASFHVKPFNKVGIVGRTGAGKSTIITALFRFLEAESGRILIDGLDIASIGLRDLRQALAIIPQDPTLFVGTIRSNLDPFNQYSDEAIFEALRRVHLISRDELEESAGESADDSEENANQFLNLESPVKEGGSNLSQGQRQLMCLARSLLKVPKVLLLDEATASIDYETDARIQKTIREEFSSTTLLTIAHRLRSIIDYDMILVMDAGQVVEYEKPHVLLQRDSIFRDMCAKSGELESLEALAKEAYKP</sequence>
<dbReference type="PANTHER" id="PTHR24223">
    <property type="entry name" value="ATP-BINDING CASSETTE SUB-FAMILY C"/>
    <property type="match status" value="1"/>
</dbReference>
<feature type="compositionally biased region" description="Low complexity" evidence="10">
    <location>
        <begin position="999"/>
        <end position="1011"/>
    </location>
</feature>
<protein>
    <submittedName>
        <fullName evidence="14">ARAD1C02970p</fullName>
        <ecNumber evidence="14">3.6.1.15</ecNumber>
    </submittedName>
</protein>
<dbReference type="PANTHER" id="PTHR24223:SF353">
    <property type="entry name" value="ABC TRANSPORTER ATP-BINDING PROTEIN_PERMEASE VMR1-RELATED"/>
    <property type="match status" value="1"/>
</dbReference>
<keyword evidence="8 11" id="KW-0472">Membrane</keyword>
<feature type="transmembrane region" description="Helical" evidence="11">
    <location>
        <begin position="522"/>
        <end position="541"/>
    </location>
</feature>
<feature type="transmembrane region" description="Helical" evidence="11">
    <location>
        <begin position="396"/>
        <end position="419"/>
    </location>
</feature>
<dbReference type="CDD" id="cd03250">
    <property type="entry name" value="ABCC_MRP_domain1"/>
    <property type="match status" value="1"/>
</dbReference>
<dbReference type="SUPFAM" id="SSF90123">
    <property type="entry name" value="ABC transporter transmembrane region"/>
    <property type="match status" value="2"/>
</dbReference>
<dbReference type="GO" id="GO:0000329">
    <property type="term" value="C:fungal-type vacuole membrane"/>
    <property type="evidence" value="ECO:0007669"/>
    <property type="project" value="TreeGrafter"/>
</dbReference>
<reference evidence="14" key="2">
    <citation type="submission" date="2014-06" db="EMBL/GenBank/DDBJ databases">
        <title>The complete genome of Blastobotrys (Arxula) adeninivorans LS3 - a yeast of biotechnological interest.</title>
        <authorList>
            <person name="Kunze G."/>
            <person name="Gaillardin C."/>
            <person name="Czernicka M."/>
            <person name="Durrens P."/>
            <person name="Martin T."/>
            <person name="Boer E."/>
            <person name="Gabaldon T."/>
            <person name="Cruz J."/>
            <person name="Talla E."/>
            <person name="Marck C."/>
            <person name="Goffeau A."/>
            <person name="Barbe V."/>
            <person name="Baret P."/>
            <person name="Baronian K."/>
            <person name="Beier S."/>
            <person name="Bleykasten C."/>
            <person name="Bode R."/>
            <person name="Casaregola S."/>
            <person name="Despons L."/>
            <person name="Fairhead C."/>
            <person name="Giersberg M."/>
            <person name="Gierski P."/>
            <person name="Hahnel U."/>
            <person name="Hartmann A."/>
            <person name="Jankowska D."/>
            <person name="Jubin C."/>
            <person name="Jung P."/>
            <person name="Lafontaine I."/>
            <person name="Leh-Louis V."/>
            <person name="Lemaire M."/>
            <person name="Marcet-Houben M."/>
            <person name="Mascher M."/>
            <person name="Morel G."/>
            <person name="Richard G.-F."/>
            <person name="Riechen J."/>
            <person name="Sacerdot C."/>
            <person name="Sarkar A."/>
            <person name="Savel G."/>
            <person name="Schacherer J."/>
            <person name="Sherman D."/>
            <person name="Straub M.-L."/>
            <person name="Stein N."/>
            <person name="Thierry A."/>
            <person name="Trautwein-Schult A."/>
            <person name="Westhof E."/>
            <person name="Worch S."/>
            <person name="Dujon B."/>
            <person name="Souciet J.-L."/>
            <person name="Wincker P."/>
            <person name="Scholz U."/>
            <person name="Neuveglise N."/>
        </authorList>
    </citation>
    <scope>NUCLEOTIDE SEQUENCE</scope>
    <source>
        <strain evidence="14">LS3</strain>
    </source>
</reference>
<evidence type="ECO:0000313" key="14">
    <source>
        <dbReference type="EMBL" id="CDP34024.1"/>
    </source>
</evidence>
<dbReference type="SMART" id="SM00382">
    <property type="entry name" value="AAA"/>
    <property type="match status" value="2"/>
</dbReference>
<dbReference type="EMBL" id="HG937693">
    <property type="protein sequence ID" value="CDP34024.1"/>
    <property type="molecule type" value="Genomic_DNA"/>
</dbReference>
<evidence type="ECO:0000256" key="6">
    <source>
        <dbReference type="ARBA" id="ARBA00022840"/>
    </source>
</evidence>
<feature type="domain" description="ABC transporter" evidence="12">
    <location>
        <begin position="1423"/>
        <end position="1673"/>
    </location>
</feature>
<dbReference type="PROSITE" id="PS00211">
    <property type="entry name" value="ABC_TRANSPORTER_1"/>
    <property type="match status" value="2"/>
</dbReference>
<feature type="domain" description="ABC transporter" evidence="12">
    <location>
        <begin position="701"/>
        <end position="948"/>
    </location>
</feature>
<feature type="region of interest" description="Disordered" evidence="10">
    <location>
        <begin position="445"/>
        <end position="472"/>
    </location>
</feature>
<feature type="region of interest" description="Disordered" evidence="10">
    <location>
        <begin position="68"/>
        <end position="87"/>
    </location>
</feature>
<evidence type="ECO:0000256" key="5">
    <source>
        <dbReference type="ARBA" id="ARBA00022741"/>
    </source>
</evidence>
<feature type="domain" description="ABC transmembrane type-1" evidence="13">
    <location>
        <begin position="357"/>
        <end position="665"/>
    </location>
</feature>
<keyword evidence="6" id="KW-0067">ATP-binding</keyword>
<feature type="compositionally biased region" description="Acidic residues" evidence="10">
    <location>
        <begin position="461"/>
        <end position="472"/>
    </location>
</feature>
<dbReference type="GO" id="GO:0140359">
    <property type="term" value="F:ABC-type transporter activity"/>
    <property type="evidence" value="ECO:0007669"/>
    <property type="project" value="InterPro"/>
</dbReference>
<keyword evidence="2" id="KW-0813">Transport</keyword>
<evidence type="ECO:0000256" key="8">
    <source>
        <dbReference type="ARBA" id="ARBA00023136"/>
    </source>
</evidence>